<keyword evidence="11" id="KW-0812">Transmembrane</keyword>
<keyword evidence="5 9" id="KW-0472">Membrane</keyword>
<feature type="compositionally biased region" description="Low complexity" evidence="10">
    <location>
        <begin position="483"/>
        <end position="493"/>
    </location>
</feature>
<evidence type="ECO:0000256" key="6">
    <source>
        <dbReference type="ARBA" id="ARBA00023157"/>
    </source>
</evidence>
<dbReference type="PANTHER" id="PTHR31468">
    <property type="entry name" value="1,3-BETA-GLUCANOSYLTRANSFERASE GAS1"/>
    <property type="match status" value="1"/>
</dbReference>
<dbReference type="GO" id="GO:0071970">
    <property type="term" value="P:fungal-type cell wall (1-&gt;3)-beta-D-glucan biosynthetic process"/>
    <property type="evidence" value="ECO:0007669"/>
    <property type="project" value="TreeGrafter"/>
</dbReference>
<evidence type="ECO:0000256" key="3">
    <source>
        <dbReference type="ARBA" id="ARBA00022622"/>
    </source>
</evidence>
<dbReference type="FunFam" id="3.20.20.80:FF:000038">
    <property type="entry name" value="1,3-beta-glucanosyltransferase"/>
    <property type="match status" value="1"/>
</dbReference>
<dbReference type="SMART" id="SM00768">
    <property type="entry name" value="X8"/>
    <property type="match status" value="1"/>
</dbReference>
<gene>
    <name evidence="13" type="ORF">K461DRAFT_273606</name>
</gene>
<keyword evidence="8 9" id="KW-0449">Lipoprotein</keyword>
<dbReference type="PANTHER" id="PTHR31468:SF2">
    <property type="entry name" value="1,3-BETA-GLUCANOSYLTRANSFERASE GAS1"/>
    <property type="match status" value="1"/>
</dbReference>
<dbReference type="EC" id="2.4.1.-" evidence="9"/>
<dbReference type="Gene3D" id="1.20.58.1040">
    <property type="match status" value="1"/>
</dbReference>
<keyword evidence="7" id="KW-0325">Glycoprotein</keyword>
<feature type="transmembrane region" description="Helical" evidence="11">
    <location>
        <begin position="525"/>
        <end position="546"/>
    </location>
</feature>
<reference evidence="13" key="1">
    <citation type="journal article" date="2020" name="Stud. Mycol.">
        <title>101 Dothideomycetes genomes: a test case for predicting lifestyles and emergence of pathogens.</title>
        <authorList>
            <person name="Haridas S."/>
            <person name="Albert R."/>
            <person name="Binder M."/>
            <person name="Bloem J."/>
            <person name="Labutti K."/>
            <person name="Salamov A."/>
            <person name="Andreopoulos B."/>
            <person name="Baker S."/>
            <person name="Barry K."/>
            <person name="Bills G."/>
            <person name="Bluhm B."/>
            <person name="Cannon C."/>
            <person name="Castanera R."/>
            <person name="Culley D."/>
            <person name="Daum C."/>
            <person name="Ezra D."/>
            <person name="Gonzalez J."/>
            <person name="Henrissat B."/>
            <person name="Kuo A."/>
            <person name="Liang C."/>
            <person name="Lipzen A."/>
            <person name="Lutzoni F."/>
            <person name="Magnuson J."/>
            <person name="Mondo S."/>
            <person name="Nolan M."/>
            <person name="Ohm R."/>
            <person name="Pangilinan J."/>
            <person name="Park H.-J."/>
            <person name="Ramirez L."/>
            <person name="Alfaro M."/>
            <person name="Sun H."/>
            <person name="Tritt A."/>
            <person name="Yoshinaga Y."/>
            <person name="Zwiers L.-H."/>
            <person name="Turgeon B."/>
            <person name="Goodwin S."/>
            <person name="Spatafora J."/>
            <person name="Crous P."/>
            <person name="Grigoriev I."/>
        </authorList>
    </citation>
    <scope>NUCLEOTIDE SEQUENCE</scope>
    <source>
        <strain evidence="13">CBS 260.36</strain>
    </source>
</reference>
<feature type="compositionally biased region" description="Gly residues" evidence="10">
    <location>
        <begin position="494"/>
        <end position="504"/>
    </location>
</feature>
<feature type="chain" id="PRO_5040529458" description="1,3-beta-glucanosyltransferase" evidence="9">
    <location>
        <begin position="21"/>
        <end position="547"/>
    </location>
</feature>
<dbReference type="GO" id="GO:0042124">
    <property type="term" value="F:1,3-beta-glucanosyltransferase activity"/>
    <property type="evidence" value="ECO:0007669"/>
    <property type="project" value="TreeGrafter"/>
</dbReference>
<evidence type="ECO:0000256" key="11">
    <source>
        <dbReference type="SAM" id="Phobius"/>
    </source>
</evidence>
<feature type="region of interest" description="Disordered" evidence="10">
    <location>
        <begin position="483"/>
        <end position="508"/>
    </location>
</feature>
<name>A0A9P4JEA7_9PEZI</name>
<evidence type="ECO:0000313" key="13">
    <source>
        <dbReference type="EMBL" id="KAF2157428.1"/>
    </source>
</evidence>
<dbReference type="EMBL" id="ML996081">
    <property type="protein sequence ID" value="KAF2157428.1"/>
    <property type="molecule type" value="Genomic_DNA"/>
</dbReference>
<dbReference type="SUPFAM" id="SSF51445">
    <property type="entry name" value="(Trans)glycosidases"/>
    <property type="match status" value="1"/>
</dbReference>
<feature type="domain" description="X8" evidence="12">
    <location>
        <begin position="385"/>
        <end position="475"/>
    </location>
</feature>
<dbReference type="OrthoDB" id="421038at2759"/>
<evidence type="ECO:0000256" key="4">
    <source>
        <dbReference type="ARBA" id="ARBA00022729"/>
    </source>
</evidence>
<dbReference type="GO" id="GO:0098552">
    <property type="term" value="C:side of membrane"/>
    <property type="evidence" value="ECO:0007669"/>
    <property type="project" value="UniProtKB-KW"/>
</dbReference>
<dbReference type="Proteomes" id="UP000799439">
    <property type="component" value="Unassembled WGS sequence"/>
</dbReference>
<comment type="similarity">
    <text evidence="2 9">Belongs to the glycosyl hydrolase 72 family.</text>
</comment>
<keyword evidence="3 9" id="KW-0336">GPI-anchor</keyword>
<dbReference type="GO" id="GO:0005886">
    <property type="term" value="C:plasma membrane"/>
    <property type="evidence" value="ECO:0007669"/>
    <property type="project" value="UniProtKB-SubCell"/>
</dbReference>
<comment type="subcellular location">
    <subcellularLocation>
        <location evidence="1 9">Cell membrane</location>
        <topology evidence="1 9">Lipid-anchor</topology>
        <topology evidence="1 9">GPI-anchor</topology>
    </subcellularLocation>
</comment>
<organism evidence="13 14">
    <name type="scientific">Myriangium duriaei CBS 260.36</name>
    <dbReference type="NCBI Taxonomy" id="1168546"/>
    <lineage>
        <taxon>Eukaryota</taxon>
        <taxon>Fungi</taxon>
        <taxon>Dikarya</taxon>
        <taxon>Ascomycota</taxon>
        <taxon>Pezizomycotina</taxon>
        <taxon>Dothideomycetes</taxon>
        <taxon>Dothideomycetidae</taxon>
        <taxon>Myriangiales</taxon>
        <taxon>Myriangiaceae</taxon>
        <taxon>Myriangium</taxon>
    </lineage>
</organism>
<evidence type="ECO:0000313" key="14">
    <source>
        <dbReference type="Proteomes" id="UP000799439"/>
    </source>
</evidence>
<keyword evidence="9" id="KW-0808">Transferase</keyword>
<evidence type="ECO:0000256" key="1">
    <source>
        <dbReference type="ARBA" id="ARBA00004609"/>
    </source>
</evidence>
<keyword evidence="14" id="KW-1185">Reference proteome</keyword>
<evidence type="ECO:0000256" key="8">
    <source>
        <dbReference type="ARBA" id="ARBA00023288"/>
    </source>
</evidence>
<proteinExistence type="inferred from homology"/>
<sequence length="547" mass="57190">MRAFFAAALVASGLISSVAAGITNPVDPLVIKGSKIFFKSNGTQFFMRGVAYQQDYSGGGANGNGSATGTNYVDPLADSASCKRDVPLLAALGTNIIRTYAVDPTQNHDTCMQLLNDAGIYVISDLSDPTNSINRDDPQWNDNLYARYTSVIDNLSQYNNVLGFFAGNEVSNAKNNTADAAFVKAAVRDMKAYIKAQNYRAMGVGYATSDDADIRVDIADYMNCGDASTSVDFWGYNIYSWCGDSTYETSGYADRTKEFASFNVPVFFAEYGCNNPAPRTFSEVQAIYGSNMTQVFSGGIVYMYFQEANDYGLVSISGNTASKLPDYTNLQSQLAKATPTGVKMDAYNPTNSAQACPTDSGWQASASPLPPTPNAELCECMMASLECNVASNVATTKYGSLFGTVCGFAGKPCAGINTNLTNGAYGAYGMCNSTQQLAFAFNSYYQSQKKNANACNFNGAATTQSSSSPSGTCSQLLSEAGTAGTGTVTSSPTGTGGSSSGSGSSGSSSSSKGAGSALAVHHVSFGVLGLSMYVFAAVASGAAMIFL</sequence>
<protein>
    <recommendedName>
        <fullName evidence="9">1,3-beta-glucanosyltransferase</fullName>
        <ecNumber evidence="9">2.4.1.-</ecNumber>
    </recommendedName>
</protein>
<dbReference type="AlphaFoldDB" id="A0A9P4JEA7"/>
<accession>A0A9P4JEA7</accession>
<dbReference type="Pfam" id="PF03198">
    <property type="entry name" value="Glyco_hydro_72"/>
    <property type="match status" value="1"/>
</dbReference>
<evidence type="ECO:0000256" key="2">
    <source>
        <dbReference type="ARBA" id="ARBA00007528"/>
    </source>
</evidence>
<keyword evidence="4 9" id="KW-0732">Signal</keyword>
<evidence type="ECO:0000256" key="7">
    <source>
        <dbReference type="ARBA" id="ARBA00023180"/>
    </source>
</evidence>
<comment type="function">
    <text evidence="9">Splits internally a 1,3-beta-glucan molecule and transfers the newly generated reducing end (the donor) to the non-reducing end of another 1,3-beta-glucan molecule (the acceptor) forming a 1,3-beta linkage, resulting in the elongation of 1,3-beta-glucan chains in the cell wall.</text>
</comment>
<dbReference type="GO" id="GO:0031505">
    <property type="term" value="P:fungal-type cell wall organization"/>
    <property type="evidence" value="ECO:0007669"/>
    <property type="project" value="TreeGrafter"/>
</dbReference>
<dbReference type="InterPro" id="IPR004886">
    <property type="entry name" value="Glucanosyltransferase"/>
</dbReference>
<evidence type="ECO:0000256" key="5">
    <source>
        <dbReference type="ARBA" id="ARBA00023136"/>
    </source>
</evidence>
<dbReference type="Pfam" id="PF07983">
    <property type="entry name" value="X8"/>
    <property type="match status" value="1"/>
</dbReference>
<feature type="signal peptide" evidence="9">
    <location>
        <begin position="1"/>
        <end position="20"/>
    </location>
</feature>
<dbReference type="Gene3D" id="3.20.20.80">
    <property type="entry name" value="Glycosidases"/>
    <property type="match status" value="1"/>
</dbReference>
<keyword evidence="6" id="KW-1015">Disulfide bond</keyword>
<keyword evidence="11" id="KW-1133">Transmembrane helix</keyword>
<evidence type="ECO:0000256" key="10">
    <source>
        <dbReference type="SAM" id="MobiDB-lite"/>
    </source>
</evidence>
<evidence type="ECO:0000256" key="9">
    <source>
        <dbReference type="RuleBase" id="RU361209"/>
    </source>
</evidence>
<dbReference type="InterPro" id="IPR012946">
    <property type="entry name" value="X8"/>
</dbReference>
<dbReference type="InterPro" id="IPR017853">
    <property type="entry name" value="GH"/>
</dbReference>
<evidence type="ECO:0000259" key="12">
    <source>
        <dbReference type="SMART" id="SM00768"/>
    </source>
</evidence>
<comment type="caution">
    <text evidence="13">The sequence shown here is derived from an EMBL/GenBank/DDBJ whole genome shotgun (WGS) entry which is preliminary data.</text>
</comment>